<dbReference type="OrthoDB" id="10265409at2759"/>
<evidence type="ECO:0000313" key="3">
    <source>
        <dbReference type="Ensembl" id="ENSLLEP00000035666.1"/>
    </source>
</evidence>
<dbReference type="InterPro" id="IPR037516">
    <property type="entry name" value="Tripartite_DENN"/>
</dbReference>
<dbReference type="Proteomes" id="UP000694569">
    <property type="component" value="Unplaced"/>
</dbReference>
<reference evidence="3" key="2">
    <citation type="submission" date="2025-09" db="UniProtKB">
        <authorList>
            <consortium name="Ensembl"/>
        </authorList>
    </citation>
    <scope>IDENTIFICATION</scope>
</reference>
<evidence type="ECO:0000256" key="1">
    <source>
        <dbReference type="ARBA" id="ARBA00007159"/>
    </source>
</evidence>
<dbReference type="AlphaFoldDB" id="A0A8C5QBN7"/>
<dbReference type="InterPro" id="IPR024224">
    <property type="entry name" value="DENND6"/>
</dbReference>
<dbReference type="Pfam" id="PF09794">
    <property type="entry name" value="Avl9"/>
    <property type="match status" value="1"/>
</dbReference>
<sequence length="593" mass="68474">MLRCSQQLVQGGTVSIVTEEDARCCVKQEDDMENSESPVGSRLPWECFSAWLDGVCVVTFDLELGQAMELVYPQDIRITEKEKTSICYLSFPDSYSGCLGDTQFTFRMRRSAGHRLVFQEDENYNRDAPATLQRDTAHYYGYVYFRQVRDSSVKRGYFQKSLVLLSSLPYSNLFHTLLQLIAPEYFNKLEPCLEAVCNQIDRWPFPEPGLSLSLPIMGLVLQVTIPSRSEVTECSIMNEQQRDQLEPPYHINNVQELDLFRSLQSVLMNLQLLWELVLLGEPLVIMAPSPTISSEIVLALTGCISPLKFCSDFRPYFTIHDTEFKEYTTRTQAPPSLLLGVTNPFFIKTLQHWPHILRVGEPRMSGDLPKQVKLKKTNKIKTLDTKAGMYTSYKPFLHKDKALIKQLLKGLQKKLPSTTLSFLLQKHLFELTQSFLIPLERYMGSLMPHHSSITPWKNPPQVRPFQQEELMKMLEHTGPQFSSSIKGDWMGLYRRFMKSPHFDGWYRQKQKEMREKLETAHLKVLCEANISTWIKNKSEVEIVDLVLKLRDKLLRAHRQHLPVSSVSLNRLKHHIDAVISSLPEDLQSILHPH</sequence>
<gene>
    <name evidence="3" type="primary">DENND6B</name>
</gene>
<keyword evidence="4" id="KW-1185">Reference proteome</keyword>
<feature type="domain" description="UDENN" evidence="2">
    <location>
        <begin position="53"/>
        <end position="510"/>
    </location>
</feature>
<evidence type="ECO:0000259" key="2">
    <source>
        <dbReference type="PROSITE" id="PS50211"/>
    </source>
</evidence>
<reference evidence="3" key="1">
    <citation type="submission" date="2025-08" db="UniProtKB">
        <authorList>
            <consortium name="Ensembl"/>
        </authorList>
    </citation>
    <scope>IDENTIFICATION</scope>
</reference>
<dbReference type="PANTHER" id="PTHR13677">
    <property type="entry name" value="LD41638P"/>
    <property type="match status" value="1"/>
</dbReference>
<dbReference type="PANTHER" id="PTHR13677:SF2">
    <property type="entry name" value="PROTEIN DENND6B"/>
    <property type="match status" value="1"/>
</dbReference>
<proteinExistence type="inferred from homology"/>
<dbReference type="InterPro" id="IPR018307">
    <property type="entry name" value="ABL9/DENND6_dom"/>
</dbReference>
<comment type="similarity">
    <text evidence="1">Belongs to the DENND6 family.</text>
</comment>
<organism evidence="3 4">
    <name type="scientific">Leptobrachium leishanense</name>
    <name type="common">Leishan spiny toad</name>
    <dbReference type="NCBI Taxonomy" id="445787"/>
    <lineage>
        <taxon>Eukaryota</taxon>
        <taxon>Metazoa</taxon>
        <taxon>Chordata</taxon>
        <taxon>Craniata</taxon>
        <taxon>Vertebrata</taxon>
        <taxon>Euteleostomi</taxon>
        <taxon>Amphibia</taxon>
        <taxon>Batrachia</taxon>
        <taxon>Anura</taxon>
        <taxon>Pelobatoidea</taxon>
        <taxon>Megophryidae</taxon>
        <taxon>Leptobrachium</taxon>
    </lineage>
</organism>
<dbReference type="PROSITE" id="PS50211">
    <property type="entry name" value="DENN"/>
    <property type="match status" value="1"/>
</dbReference>
<accession>A0A8C5QBN7</accession>
<dbReference type="GO" id="GO:0005085">
    <property type="term" value="F:guanyl-nucleotide exchange factor activity"/>
    <property type="evidence" value="ECO:0007669"/>
    <property type="project" value="UniProtKB-KW"/>
</dbReference>
<dbReference type="GO" id="GO:0055037">
    <property type="term" value="C:recycling endosome"/>
    <property type="evidence" value="ECO:0007669"/>
    <property type="project" value="TreeGrafter"/>
</dbReference>
<name>A0A8C5QBN7_9ANUR</name>
<dbReference type="Ensembl" id="ENSLLET00000037023.1">
    <property type="protein sequence ID" value="ENSLLEP00000035666.1"/>
    <property type="gene ID" value="ENSLLEG00000022454.1"/>
</dbReference>
<protein>
    <submittedName>
        <fullName evidence="3">DENN domain containing 6B</fullName>
    </submittedName>
</protein>
<dbReference type="GeneTree" id="ENSGT00390000005529"/>
<evidence type="ECO:0000313" key="4">
    <source>
        <dbReference type="Proteomes" id="UP000694569"/>
    </source>
</evidence>